<dbReference type="InterPro" id="IPR001173">
    <property type="entry name" value="Glyco_trans_2-like"/>
</dbReference>
<dbReference type="EC" id="2.4.-.-" evidence="2"/>
<dbReference type="Pfam" id="PF00535">
    <property type="entry name" value="Glycos_transf_2"/>
    <property type="match status" value="1"/>
</dbReference>
<dbReference type="PANTHER" id="PTHR10859">
    <property type="entry name" value="GLYCOSYL TRANSFERASE"/>
    <property type="match status" value="1"/>
</dbReference>
<dbReference type="PANTHER" id="PTHR10859:SF91">
    <property type="entry name" value="DOLICHYL-PHOSPHATE BETA-GLUCOSYLTRANSFERASE"/>
    <property type="match status" value="1"/>
</dbReference>
<organism evidence="2 3">
    <name type="scientific">Anaerocellum danielii</name>
    <dbReference type="NCBI Taxonomy" id="1387557"/>
    <lineage>
        <taxon>Bacteria</taxon>
        <taxon>Bacillati</taxon>
        <taxon>Bacillota</taxon>
        <taxon>Bacillota incertae sedis</taxon>
        <taxon>Caldicellulosiruptorales</taxon>
        <taxon>Caldicellulosiruptoraceae</taxon>
        <taxon>Anaerocellum</taxon>
    </lineage>
</organism>
<name>A0ABZ0TZ73_9FIRM</name>
<dbReference type="GO" id="GO:0016757">
    <property type="term" value="F:glycosyltransferase activity"/>
    <property type="evidence" value="ECO:0007669"/>
    <property type="project" value="UniProtKB-KW"/>
</dbReference>
<dbReference type="Gene3D" id="3.90.550.10">
    <property type="entry name" value="Spore Coat Polysaccharide Biosynthesis Protein SpsA, Chain A"/>
    <property type="match status" value="1"/>
</dbReference>
<keyword evidence="2" id="KW-0808">Transferase</keyword>
<feature type="domain" description="Glycosyltransferase 2-like" evidence="1">
    <location>
        <begin position="11"/>
        <end position="92"/>
    </location>
</feature>
<keyword evidence="2" id="KW-0328">Glycosyltransferase</keyword>
<keyword evidence="3" id="KW-1185">Reference proteome</keyword>
<sequence length="171" mass="19328">MRALSLKPIPDFIGFTDADLSVSPDQWGKLIEKLDKYDVVVGSRSMPDSVVQRSVFRNLISKTFSKIVYEILQLGVRDTQCGLKFFRTDIAKLLFAEPLVANRYAFDIEILLRAKQLDLKIAEVGVNWVAKNGSKVTLSTPVEMLITLLKIVNAYNGSKPLQYQYNKKTLI</sequence>
<dbReference type="SUPFAM" id="SSF53448">
    <property type="entry name" value="Nucleotide-diphospho-sugar transferases"/>
    <property type="match status" value="1"/>
</dbReference>
<accession>A0ABZ0TZ73</accession>
<dbReference type="RefSeq" id="WP_322141195.1">
    <property type="nucleotide sequence ID" value="NZ_CP139957.1"/>
</dbReference>
<evidence type="ECO:0000313" key="3">
    <source>
        <dbReference type="Proteomes" id="UP001322744"/>
    </source>
</evidence>
<dbReference type="Proteomes" id="UP001322744">
    <property type="component" value="Chromosome"/>
</dbReference>
<evidence type="ECO:0000313" key="2">
    <source>
        <dbReference type="EMBL" id="WPX08162.1"/>
    </source>
</evidence>
<gene>
    <name evidence="2" type="ORF">SOJ16_002028</name>
</gene>
<protein>
    <submittedName>
        <fullName evidence="2">Glycosyltransferase</fullName>
        <ecNumber evidence="2">2.4.-.-</ecNumber>
    </submittedName>
</protein>
<dbReference type="EMBL" id="CP139957">
    <property type="protein sequence ID" value="WPX08162.1"/>
    <property type="molecule type" value="Genomic_DNA"/>
</dbReference>
<reference evidence="2 3" key="1">
    <citation type="submission" date="2023-12" db="EMBL/GenBank/DDBJ databases">
        <authorList>
            <person name="Manesh M.J.H."/>
            <person name="Bing R.G."/>
            <person name="Willard D.J."/>
            <person name="Kelly R.M."/>
        </authorList>
    </citation>
    <scope>NUCLEOTIDE SEQUENCE [LARGE SCALE GENOMIC DNA]</scope>
    <source>
        <strain evidence="2 3">DSM 8977</strain>
    </source>
</reference>
<dbReference type="InterPro" id="IPR029044">
    <property type="entry name" value="Nucleotide-diphossugar_trans"/>
</dbReference>
<evidence type="ECO:0000259" key="1">
    <source>
        <dbReference type="Pfam" id="PF00535"/>
    </source>
</evidence>
<proteinExistence type="predicted"/>